<protein>
    <submittedName>
        <fullName evidence="5">Methyltransferase ausD</fullName>
    </submittedName>
</protein>
<dbReference type="Proteomes" id="UP000076154">
    <property type="component" value="Unassembled WGS sequence"/>
</dbReference>
<comment type="pathway">
    <text evidence="1">Secondary metabolite biosynthesis.</text>
</comment>
<reference evidence="5" key="1">
    <citation type="submission" date="2018-04" db="EMBL/GenBank/DDBJ databases">
        <title>Whole genome sequencing of Hypsizygus marmoreus.</title>
        <authorList>
            <person name="Choi I.-G."/>
            <person name="Min B."/>
            <person name="Kim J.-G."/>
            <person name="Kim S."/>
            <person name="Oh Y.-L."/>
            <person name="Kong W.-S."/>
            <person name="Park H."/>
            <person name="Jeong J."/>
            <person name="Song E.-S."/>
        </authorList>
    </citation>
    <scope>NUCLEOTIDE SEQUENCE [LARGE SCALE GENOMIC DNA]</scope>
    <source>
        <strain evidence="5">51987-8</strain>
    </source>
</reference>
<name>A0A369JNL6_HYPMA</name>
<gene>
    <name evidence="5" type="primary">ausD_0</name>
    <name evidence="5" type="ORF">Hypma_008974</name>
</gene>
<dbReference type="AlphaFoldDB" id="A0A369JNL6"/>
<evidence type="ECO:0000313" key="6">
    <source>
        <dbReference type="Proteomes" id="UP000076154"/>
    </source>
</evidence>
<organism evidence="5 6">
    <name type="scientific">Hypsizygus marmoreus</name>
    <name type="common">White beech mushroom</name>
    <name type="synonym">Agaricus marmoreus</name>
    <dbReference type="NCBI Taxonomy" id="39966"/>
    <lineage>
        <taxon>Eukaryota</taxon>
        <taxon>Fungi</taxon>
        <taxon>Dikarya</taxon>
        <taxon>Basidiomycota</taxon>
        <taxon>Agaricomycotina</taxon>
        <taxon>Agaricomycetes</taxon>
        <taxon>Agaricomycetidae</taxon>
        <taxon>Agaricales</taxon>
        <taxon>Tricholomatineae</taxon>
        <taxon>Lyophyllaceae</taxon>
        <taxon>Hypsizygus</taxon>
    </lineage>
</organism>
<dbReference type="InterPro" id="IPR051654">
    <property type="entry name" value="Meroterpenoid_MTases"/>
</dbReference>
<keyword evidence="2" id="KW-0808">Transferase</keyword>
<proteinExistence type="inferred from homology"/>
<sequence length="301" mass="33689">MSANSIYADPLKNPPLTEEFYSLAEDEYQFFKSQTGIEEPEELKAHIIAVQKKAYEIYGYPCIRSFSFIKLKIARMPAYPSALKLSREREDAILLDIGCCFGNDARKAVVDGWPVRNVIASDLRKGFWDFGHELFKSTPETFPAAFVEGDAFDPAMIAPRAPFYEAPTTPRPDLAHLTSLTPLQGHVSAIHASSFFHLFGEERQLELARRVATLLSPLPGSVIFGAHGGLPQKGLRAENRGSDLVSMFCHSPESWGELWDGQIFDKGTVKVEAFLRKIMRPDISGVDAPDFFLIVWSMTRL</sequence>
<dbReference type="SUPFAM" id="SSF53335">
    <property type="entry name" value="S-adenosyl-L-methionine-dependent methyltransferases"/>
    <property type="match status" value="1"/>
</dbReference>
<dbReference type="Gene3D" id="3.40.50.150">
    <property type="entry name" value="Vaccinia Virus protein VP39"/>
    <property type="match status" value="1"/>
</dbReference>
<comment type="similarity">
    <text evidence="4">Belongs to the class I-like SAM-binding methyltransferase superfamily.</text>
</comment>
<evidence type="ECO:0000256" key="3">
    <source>
        <dbReference type="ARBA" id="ARBA00022691"/>
    </source>
</evidence>
<dbReference type="PANTHER" id="PTHR35897:SF1">
    <property type="entry name" value="METHYLTRANSFERASE AUSD"/>
    <property type="match status" value="1"/>
</dbReference>
<dbReference type="InterPro" id="IPR029063">
    <property type="entry name" value="SAM-dependent_MTases_sf"/>
</dbReference>
<dbReference type="PANTHER" id="PTHR35897">
    <property type="entry name" value="METHYLTRANSFERASE AUSD"/>
    <property type="match status" value="1"/>
</dbReference>
<keyword evidence="5" id="KW-0489">Methyltransferase</keyword>
<dbReference type="OrthoDB" id="2094832at2759"/>
<comment type="caution">
    <text evidence="5">The sequence shown here is derived from an EMBL/GenBank/DDBJ whole genome shotgun (WGS) entry which is preliminary data.</text>
</comment>
<evidence type="ECO:0000313" key="5">
    <source>
        <dbReference type="EMBL" id="RDB23458.1"/>
    </source>
</evidence>
<evidence type="ECO:0000256" key="4">
    <source>
        <dbReference type="ARBA" id="ARBA00038314"/>
    </source>
</evidence>
<evidence type="ECO:0000256" key="2">
    <source>
        <dbReference type="ARBA" id="ARBA00022679"/>
    </source>
</evidence>
<dbReference type="EMBL" id="LUEZ02000046">
    <property type="protein sequence ID" value="RDB23458.1"/>
    <property type="molecule type" value="Genomic_DNA"/>
</dbReference>
<evidence type="ECO:0000256" key="1">
    <source>
        <dbReference type="ARBA" id="ARBA00005179"/>
    </source>
</evidence>
<keyword evidence="3" id="KW-0949">S-adenosyl-L-methionine</keyword>
<dbReference type="GO" id="GO:0008168">
    <property type="term" value="F:methyltransferase activity"/>
    <property type="evidence" value="ECO:0007669"/>
    <property type="project" value="UniProtKB-KW"/>
</dbReference>
<dbReference type="STRING" id="39966.A0A369JNL6"/>
<keyword evidence="6" id="KW-1185">Reference proteome</keyword>
<dbReference type="InParanoid" id="A0A369JNL6"/>
<dbReference type="GO" id="GO:0032259">
    <property type="term" value="P:methylation"/>
    <property type="evidence" value="ECO:0007669"/>
    <property type="project" value="UniProtKB-KW"/>
</dbReference>
<accession>A0A369JNL6</accession>